<evidence type="ECO:0000313" key="3">
    <source>
        <dbReference type="Proteomes" id="UP000036426"/>
    </source>
</evidence>
<dbReference type="AlphaFoldDB" id="A0A0J1GUL9"/>
<reference evidence="2 3" key="1">
    <citation type="submission" date="2015-05" db="EMBL/GenBank/DDBJ databases">
        <title>Photobacterium galathea sp. nov.</title>
        <authorList>
            <person name="Machado H."/>
            <person name="Gram L."/>
        </authorList>
    </citation>
    <scope>NUCLEOTIDE SEQUENCE [LARGE SCALE GENOMIC DNA]</scope>
    <source>
        <strain evidence="2 3">DSM 25995</strain>
    </source>
</reference>
<name>A0A0J1GUL9_9GAMM</name>
<dbReference type="EMBL" id="LDOV01000001">
    <property type="protein sequence ID" value="KLV03124.1"/>
    <property type="molecule type" value="Genomic_DNA"/>
</dbReference>
<comment type="caution">
    <text evidence="2">The sequence shown here is derived from an EMBL/GenBank/DDBJ whole genome shotgun (WGS) entry which is preliminary data.</text>
</comment>
<gene>
    <name evidence="2" type="ORF">ABT58_00980</name>
</gene>
<evidence type="ECO:0000256" key="1">
    <source>
        <dbReference type="SAM" id="MobiDB-lite"/>
    </source>
</evidence>
<accession>A0A0J1GUL9</accession>
<organism evidence="2 3">
    <name type="scientific">Photobacterium aphoticum</name>
    <dbReference type="NCBI Taxonomy" id="754436"/>
    <lineage>
        <taxon>Bacteria</taxon>
        <taxon>Pseudomonadati</taxon>
        <taxon>Pseudomonadota</taxon>
        <taxon>Gammaproteobacteria</taxon>
        <taxon>Vibrionales</taxon>
        <taxon>Vibrionaceae</taxon>
        <taxon>Photobacterium</taxon>
    </lineage>
</organism>
<sequence length="346" mass="39435">MDEKPVSGSIKQGMNVHIKGWYGVFFIMFSLPIQASEYLYETRKRAPGPQSPHFIDDQVNHEEEEPEPSDMDVIWKGVSSSFALPFEEWEDSDDKTFLHGLSGNIGAGYPLLSTPAANIPANATSGPTNNNATATLSLKYTLLGNWFVSGTFYYYFDTDQQQPWNPDFTYVFGYSDWRPYTLSLVYANYGGNRFNATDEQPITEFRQGTWSLGWKFPVTPPLLDWLSATDDGAIGCQLDFNYTPEYFDLASTTYKTSHKTLSLGCKYAIVGNWYINGTAFYYFDSKQKQPWNPDFTYGFGYFDWRPGTITLQYNNYSGNRWHPSDRGEDTGRFKDGAITLAYSFAF</sequence>
<proteinExistence type="predicted"/>
<dbReference type="PATRIC" id="fig|754436.4.peg.207"/>
<evidence type="ECO:0000313" key="2">
    <source>
        <dbReference type="EMBL" id="KLV03124.1"/>
    </source>
</evidence>
<dbReference type="Proteomes" id="UP000036426">
    <property type="component" value="Unassembled WGS sequence"/>
</dbReference>
<keyword evidence="3" id="KW-1185">Reference proteome</keyword>
<feature type="region of interest" description="Disordered" evidence="1">
    <location>
        <begin position="47"/>
        <end position="70"/>
    </location>
</feature>
<protein>
    <submittedName>
        <fullName evidence="2">Uncharacterized protein</fullName>
    </submittedName>
</protein>